<comment type="function">
    <text evidence="9">Role in flagellar biosynthesis.</text>
</comment>
<comment type="caution">
    <text evidence="10">The sequence shown here is derived from an EMBL/GenBank/DDBJ whole genome shotgun (WGS) entry which is preliminary data.</text>
</comment>
<keyword evidence="4 9" id="KW-1003">Cell membrane</keyword>
<dbReference type="Proteomes" id="UP000886355">
    <property type="component" value="Unassembled WGS sequence"/>
</dbReference>
<accession>A0A7C0WRI1</accession>
<dbReference type="NCBIfam" id="TIGR01402">
    <property type="entry name" value="fliQ"/>
    <property type="match status" value="1"/>
</dbReference>
<evidence type="ECO:0000313" key="10">
    <source>
        <dbReference type="EMBL" id="HDL89624.1"/>
    </source>
</evidence>
<dbReference type="GO" id="GO:0009425">
    <property type="term" value="C:bacterial-type flagellum basal body"/>
    <property type="evidence" value="ECO:0007669"/>
    <property type="project" value="UniProtKB-SubCell"/>
</dbReference>
<keyword evidence="7 9" id="KW-0472">Membrane</keyword>
<evidence type="ECO:0000256" key="5">
    <source>
        <dbReference type="ARBA" id="ARBA00022692"/>
    </source>
</evidence>
<evidence type="ECO:0000256" key="1">
    <source>
        <dbReference type="ARBA" id="ARBA00004651"/>
    </source>
</evidence>
<protein>
    <recommendedName>
        <fullName evidence="3 9">Flagellar biosynthetic protein FliQ</fullName>
    </recommendedName>
</protein>
<evidence type="ECO:0000256" key="9">
    <source>
        <dbReference type="RuleBase" id="RU364090"/>
    </source>
</evidence>
<keyword evidence="6 9" id="KW-1133">Transmembrane helix</keyword>
<gene>
    <name evidence="9 10" type="primary">fliQ</name>
    <name evidence="10" type="ORF">ENG14_01830</name>
</gene>
<dbReference type="InterPro" id="IPR002191">
    <property type="entry name" value="Bac_export_3"/>
</dbReference>
<organism evidence="10">
    <name type="scientific">Thermodesulforhabdus norvegica</name>
    <dbReference type="NCBI Taxonomy" id="39841"/>
    <lineage>
        <taxon>Bacteria</taxon>
        <taxon>Pseudomonadati</taxon>
        <taxon>Thermodesulfobacteriota</taxon>
        <taxon>Syntrophobacteria</taxon>
        <taxon>Syntrophobacterales</taxon>
        <taxon>Thermodesulforhabdaceae</taxon>
        <taxon>Thermodesulforhabdus</taxon>
    </lineage>
</organism>
<dbReference type="GO" id="GO:0044780">
    <property type="term" value="P:bacterial-type flagellum assembly"/>
    <property type="evidence" value="ECO:0007669"/>
    <property type="project" value="InterPro"/>
</dbReference>
<keyword evidence="10" id="KW-0966">Cell projection</keyword>
<keyword evidence="10" id="KW-0282">Flagellum</keyword>
<dbReference type="GO" id="GO:0009306">
    <property type="term" value="P:protein secretion"/>
    <property type="evidence" value="ECO:0007669"/>
    <property type="project" value="InterPro"/>
</dbReference>
<dbReference type="PANTHER" id="PTHR34040">
    <property type="entry name" value="FLAGELLAR BIOSYNTHETIC PROTEIN FLIQ"/>
    <property type="match status" value="1"/>
</dbReference>
<keyword evidence="10" id="KW-0969">Cilium</keyword>
<evidence type="ECO:0000256" key="2">
    <source>
        <dbReference type="ARBA" id="ARBA00006156"/>
    </source>
</evidence>
<keyword evidence="8 9" id="KW-0975">Bacterial flagellum</keyword>
<evidence type="ECO:0000256" key="3">
    <source>
        <dbReference type="ARBA" id="ARBA00021718"/>
    </source>
</evidence>
<evidence type="ECO:0000256" key="6">
    <source>
        <dbReference type="ARBA" id="ARBA00022989"/>
    </source>
</evidence>
<keyword evidence="5 9" id="KW-0812">Transmembrane</keyword>
<dbReference type="InterPro" id="IPR006305">
    <property type="entry name" value="FliQ"/>
</dbReference>
<dbReference type="Pfam" id="PF01313">
    <property type="entry name" value="Bac_export_3"/>
    <property type="match status" value="1"/>
</dbReference>
<feature type="transmembrane region" description="Helical" evidence="9">
    <location>
        <begin position="51"/>
        <end position="70"/>
    </location>
</feature>
<dbReference type="PRINTS" id="PR00952">
    <property type="entry name" value="TYPE3IMQPROT"/>
</dbReference>
<feature type="transmembrane region" description="Helical" evidence="9">
    <location>
        <begin position="18"/>
        <end position="39"/>
    </location>
</feature>
<proteinExistence type="inferred from homology"/>
<sequence length="89" mass="9986">MTPEFVVGLGRQALETMLAVSLPVLLISLIVGVLISIFQTVTQVQEATITFVPKIIVTFLSLLIFGNWMIAKLTDFTQRILENIPNWIR</sequence>
<name>A0A7C0WRI1_9BACT</name>
<dbReference type="AlphaFoldDB" id="A0A7C0WRI1"/>
<evidence type="ECO:0000256" key="8">
    <source>
        <dbReference type="ARBA" id="ARBA00023143"/>
    </source>
</evidence>
<dbReference type="PIRSF" id="PIRSF004669">
    <property type="entry name" value="FliQ"/>
    <property type="match status" value="1"/>
</dbReference>
<comment type="similarity">
    <text evidence="2 9">Belongs to the FliQ/MopD/SpaQ family.</text>
</comment>
<dbReference type="GO" id="GO:0005886">
    <property type="term" value="C:plasma membrane"/>
    <property type="evidence" value="ECO:0007669"/>
    <property type="project" value="UniProtKB-SubCell"/>
</dbReference>
<dbReference type="EMBL" id="DQZW01000086">
    <property type="protein sequence ID" value="HDL89624.1"/>
    <property type="molecule type" value="Genomic_DNA"/>
</dbReference>
<evidence type="ECO:0000256" key="4">
    <source>
        <dbReference type="ARBA" id="ARBA00022475"/>
    </source>
</evidence>
<reference evidence="10" key="1">
    <citation type="journal article" date="2020" name="mSystems">
        <title>Genome- and Community-Level Interaction Insights into Carbon Utilization and Element Cycling Functions of Hydrothermarchaeota in Hydrothermal Sediment.</title>
        <authorList>
            <person name="Zhou Z."/>
            <person name="Liu Y."/>
            <person name="Xu W."/>
            <person name="Pan J."/>
            <person name="Luo Z.H."/>
            <person name="Li M."/>
        </authorList>
    </citation>
    <scope>NUCLEOTIDE SEQUENCE [LARGE SCALE GENOMIC DNA]</scope>
    <source>
        <strain evidence="10">HyVt-19</strain>
    </source>
</reference>
<comment type="subcellular location">
    <subcellularLocation>
        <location evidence="1 9">Cell membrane</location>
        <topology evidence="1">Multi-pass membrane protein</topology>
    </subcellularLocation>
    <subcellularLocation>
        <location evidence="9">Bacterial flagellum basal body</location>
    </subcellularLocation>
</comment>
<dbReference type="PANTHER" id="PTHR34040:SF2">
    <property type="entry name" value="FLAGELLAR BIOSYNTHETIC PROTEIN FLIQ"/>
    <property type="match status" value="1"/>
</dbReference>
<evidence type="ECO:0000256" key="7">
    <source>
        <dbReference type="ARBA" id="ARBA00023136"/>
    </source>
</evidence>